<protein>
    <recommendedName>
        <fullName evidence="4">IF rod domain-containing protein</fullName>
    </recommendedName>
</protein>
<dbReference type="Pfam" id="PF00038">
    <property type="entry name" value="Filament"/>
    <property type="match status" value="1"/>
</dbReference>
<dbReference type="PANTHER" id="PTHR23239:SF347">
    <property type="entry name" value="KERATIN 93-RELATED"/>
    <property type="match status" value="1"/>
</dbReference>
<keyword evidence="2 3" id="KW-0175">Coiled coil</keyword>
<dbReference type="InterPro" id="IPR002957">
    <property type="entry name" value="Keratin_I"/>
</dbReference>
<name>A0A7J6CJZ2_9TELE</name>
<reference evidence="5 6" key="1">
    <citation type="submission" date="2020-04" db="EMBL/GenBank/DDBJ databases">
        <title>Chromosome-level genome assembly of a cyprinid fish Onychostoma macrolepis by integration of Nanopore Sequencing, Bionano and Hi-C technology.</title>
        <authorList>
            <person name="Wang D."/>
        </authorList>
    </citation>
    <scope>NUCLEOTIDE SEQUENCE [LARGE SCALE GENOMIC DNA]</scope>
    <source>
        <strain evidence="5">SWU-2019</strain>
        <tissue evidence="5">Muscle</tissue>
    </source>
</reference>
<feature type="coiled-coil region" evidence="3">
    <location>
        <begin position="622"/>
        <end position="656"/>
    </location>
</feature>
<dbReference type="InterPro" id="IPR039008">
    <property type="entry name" value="IF_rod_dom"/>
</dbReference>
<keyword evidence="1" id="KW-0403">Intermediate filament</keyword>
<dbReference type="EMBL" id="JAAMOB010000011">
    <property type="protein sequence ID" value="KAF4107648.1"/>
    <property type="molecule type" value="Genomic_DNA"/>
</dbReference>
<evidence type="ECO:0000256" key="3">
    <source>
        <dbReference type="SAM" id="Coils"/>
    </source>
</evidence>
<dbReference type="PROSITE" id="PS51842">
    <property type="entry name" value="IF_ROD_2"/>
    <property type="match status" value="1"/>
</dbReference>
<dbReference type="SMART" id="SM01391">
    <property type="entry name" value="Filament"/>
    <property type="match status" value="1"/>
</dbReference>
<dbReference type="PANTHER" id="PTHR23239">
    <property type="entry name" value="INTERMEDIATE FILAMENT"/>
    <property type="match status" value="1"/>
</dbReference>
<comment type="caution">
    <text evidence="5">The sequence shown here is derived from an EMBL/GenBank/DDBJ whole genome shotgun (WGS) entry which is preliminary data.</text>
</comment>
<dbReference type="SUPFAM" id="SSF64593">
    <property type="entry name" value="Intermediate filament protein, coiled coil region"/>
    <property type="match status" value="2"/>
</dbReference>
<sequence>MSSFKTCPESCSITFPKTCSDTCLKTCSWSETYPETCSFTFPKTCSDTGLKTCSWSKTCPGTCSITFPKTCSDTSVKTCSETSSETCSFTFPKTCSDTSVKTCSETSSETCSFTFPKTCSDTGLKTCSWSKTCPGTCSITFPKTCSDTSVKTCSETSSETCSFTFPKTCSDTGLKTCSWSKTCPGTCSITFPKTCSDTSVKTCSETSSETCSITFPKTCSDTSVKTCSETSSETCSITFPKTCSDTSVKTCSETTSETCSVSNPKSSFSSFSMTSKSIIGPLRCGIVAPKAYSVYGCGFGEKTRISTCSYRLNACSPCAPFQSQGGRFGARIMTGGCYDYLQKSDKASMQNLNDRLASYLDKVRFLEAANATLEKQIREDCEKKGLICQRDYSCYFKTIDCLQEKIKDATVNNGKILLQIDNTKLAAEDFKIKYENEATIRQCVKADVDNLRCILEKTCQAKADLEMQICALQEELVYLKKTHQEDVAALLCQLTDTKVCVEVDAAPQQDLNKVLEEMRCHYETIIDKHRREQECWFKVKMTDLCKDAATNTECLETSISQISDLRRTLQSLEIELQSQISKKGALECSLLETEARYSTILAGFQKQINAYEAELCQVRSGIEQQGRDYAALLDIKSRLEQEIATYRCLMEKQEIK</sequence>
<proteinExistence type="predicted"/>
<evidence type="ECO:0000313" key="6">
    <source>
        <dbReference type="Proteomes" id="UP000579812"/>
    </source>
</evidence>
<dbReference type="FunFam" id="1.20.5.500:FF:000001">
    <property type="entry name" value="Type II keratin 23"/>
    <property type="match status" value="1"/>
</dbReference>
<evidence type="ECO:0000259" key="4">
    <source>
        <dbReference type="PROSITE" id="PS51842"/>
    </source>
</evidence>
<organism evidence="5 6">
    <name type="scientific">Onychostoma macrolepis</name>
    <dbReference type="NCBI Taxonomy" id="369639"/>
    <lineage>
        <taxon>Eukaryota</taxon>
        <taxon>Metazoa</taxon>
        <taxon>Chordata</taxon>
        <taxon>Craniata</taxon>
        <taxon>Vertebrata</taxon>
        <taxon>Euteleostomi</taxon>
        <taxon>Actinopterygii</taxon>
        <taxon>Neopterygii</taxon>
        <taxon>Teleostei</taxon>
        <taxon>Ostariophysi</taxon>
        <taxon>Cypriniformes</taxon>
        <taxon>Cyprinidae</taxon>
        <taxon>Acrossocheilinae</taxon>
        <taxon>Onychostoma</taxon>
    </lineage>
</organism>
<feature type="coiled-coil region" evidence="3">
    <location>
        <begin position="349"/>
        <end position="376"/>
    </location>
</feature>
<feature type="coiled-coil region" evidence="3">
    <location>
        <begin position="555"/>
        <end position="582"/>
    </location>
</feature>
<dbReference type="Gene3D" id="1.20.5.170">
    <property type="match status" value="1"/>
</dbReference>
<evidence type="ECO:0000256" key="2">
    <source>
        <dbReference type="ARBA" id="ARBA00023054"/>
    </source>
</evidence>
<evidence type="ECO:0000313" key="5">
    <source>
        <dbReference type="EMBL" id="KAF4107648.1"/>
    </source>
</evidence>
<dbReference type="AlphaFoldDB" id="A0A7J6CJZ2"/>
<dbReference type="GO" id="GO:0005882">
    <property type="term" value="C:intermediate filament"/>
    <property type="evidence" value="ECO:0007669"/>
    <property type="project" value="UniProtKB-KW"/>
</dbReference>
<dbReference type="FunFam" id="1.20.5.170:FF:000002">
    <property type="entry name" value="Type I keratin KA11"/>
    <property type="match status" value="1"/>
</dbReference>
<keyword evidence="6" id="KW-1185">Reference proteome</keyword>
<dbReference type="Proteomes" id="UP000579812">
    <property type="component" value="Unassembled WGS sequence"/>
</dbReference>
<gene>
    <name evidence="5" type="ORF">G5714_012012</name>
</gene>
<dbReference type="GO" id="GO:0005198">
    <property type="term" value="F:structural molecule activity"/>
    <property type="evidence" value="ECO:0007669"/>
    <property type="project" value="InterPro"/>
</dbReference>
<feature type="domain" description="IF rod" evidence="4">
    <location>
        <begin position="345"/>
        <end position="656"/>
    </location>
</feature>
<evidence type="ECO:0000256" key="1">
    <source>
        <dbReference type="ARBA" id="ARBA00022754"/>
    </source>
</evidence>
<dbReference type="Gene3D" id="1.20.5.1160">
    <property type="entry name" value="Vasodilator-stimulated phosphoprotein"/>
    <property type="match status" value="1"/>
</dbReference>
<dbReference type="Gene3D" id="1.20.5.500">
    <property type="entry name" value="Single helix bin"/>
    <property type="match status" value="1"/>
</dbReference>
<dbReference type="PRINTS" id="PR01248">
    <property type="entry name" value="TYPE1KERATIN"/>
</dbReference>
<accession>A0A7J6CJZ2</accession>